<dbReference type="Pfam" id="PF18380">
    <property type="entry name" value="GEN1_C"/>
    <property type="match status" value="1"/>
</dbReference>
<proteinExistence type="predicted"/>
<dbReference type="InParanoid" id="J0WMX1"/>
<dbReference type="EMBL" id="JH688112">
    <property type="protein sequence ID" value="EJD33705.1"/>
    <property type="molecule type" value="Genomic_DNA"/>
</dbReference>
<name>J0WMX1_AURST</name>
<gene>
    <name evidence="2" type="ORF">AURDEDRAFT_177214</name>
</gene>
<protein>
    <recommendedName>
        <fullName evidence="1">Holliday junction resolvase Gen1 C-terminal domain-containing protein</fullName>
    </recommendedName>
</protein>
<evidence type="ECO:0000259" key="1">
    <source>
        <dbReference type="Pfam" id="PF18380"/>
    </source>
</evidence>
<keyword evidence="3" id="KW-1185">Reference proteome</keyword>
<reference evidence="3" key="1">
    <citation type="journal article" date="2012" name="Science">
        <title>The Paleozoic origin of enzymatic lignin decomposition reconstructed from 31 fungal genomes.</title>
        <authorList>
            <person name="Floudas D."/>
            <person name="Binder M."/>
            <person name="Riley R."/>
            <person name="Barry K."/>
            <person name="Blanchette R.A."/>
            <person name="Henrissat B."/>
            <person name="Martinez A.T."/>
            <person name="Otillar R."/>
            <person name="Spatafora J.W."/>
            <person name="Yadav J.S."/>
            <person name="Aerts A."/>
            <person name="Benoit I."/>
            <person name="Boyd A."/>
            <person name="Carlson A."/>
            <person name="Copeland A."/>
            <person name="Coutinho P.M."/>
            <person name="de Vries R.P."/>
            <person name="Ferreira P."/>
            <person name="Findley K."/>
            <person name="Foster B."/>
            <person name="Gaskell J."/>
            <person name="Glotzer D."/>
            <person name="Gorecki P."/>
            <person name="Heitman J."/>
            <person name="Hesse C."/>
            <person name="Hori C."/>
            <person name="Igarashi K."/>
            <person name="Jurgens J.A."/>
            <person name="Kallen N."/>
            <person name="Kersten P."/>
            <person name="Kohler A."/>
            <person name="Kuees U."/>
            <person name="Kumar T.K.A."/>
            <person name="Kuo A."/>
            <person name="LaButti K."/>
            <person name="Larrondo L.F."/>
            <person name="Lindquist E."/>
            <person name="Ling A."/>
            <person name="Lombard V."/>
            <person name="Lucas S."/>
            <person name="Lundell T."/>
            <person name="Martin R."/>
            <person name="McLaughlin D.J."/>
            <person name="Morgenstern I."/>
            <person name="Morin E."/>
            <person name="Murat C."/>
            <person name="Nagy L.G."/>
            <person name="Nolan M."/>
            <person name="Ohm R.A."/>
            <person name="Patyshakuliyeva A."/>
            <person name="Rokas A."/>
            <person name="Ruiz-Duenas F.J."/>
            <person name="Sabat G."/>
            <person name="Salamov A."/>
            <person name="Samejima M."/>
            <person name="Schmutz J."/>
            <person name="Slot J.C."/>
            <person name="St John F."/>
            <person name="Stenlid J."/>
            <person name="Sun H."/>
            <person name="Sun S."/>
            <person name="Syed K."/>
            <person name="Tsang A."/>
            <person name="Wiebenga A."/>
            <person name="Young D."/>
            <person name="Pisabarro A."/>
            <person name="Eastwood D.C."/>
            <person name="Martin F."/>
            <person name="Cullen D."/>
            <person name="Grigoriev I.V."/>
            <person name="Hibbett D.S."/>
        </authorList>
    </citation>
    <scope>NUCLEOTIDE SEQUENCE [LARGE SCALE GENOMIC DNA]</scope>
    <source>
        <strain evidence="3">TFB10046</strain>
    </source>
</reference>
<feature type="domain" description="Holliday junction resolvase Gen1 C-terminal" evidence="1">
    <location>
        <begin position="524"/>
        <end position="626"/>
    </location>
</feature>
<sequence>MPVRQLPRLMLVSRYWRSATACCPTLWTVLALHADAAVIGALDDLLNRSRRLPLSLSLTIPLASEHCLPGICTSVVRHLARIYYLGIHGRRISFCSSIFDILRQPAPNLRLLDLSPIRNRGGCAIFPLRLDDDDNTDHLLANVAPQLRFVDLGLLRLPQTPQAAISGVRELTVGLTSSSVASFADLLAQAPILETLIVKDYTSGTFLPCPPPGHRIASIEIQKTKGPALSWHLISGHEIPTLCVKQRHAATYEAVLHALADDAWQILSLTMDYGLAITAEFRAEERIRRLQTFDAWEHPTVETTCEKLMYERRCLSRIQHLTLSLDLEPVDQMSSDHLLPHLRLPALTILTLLCGASESYGQDPADAITLLDEWVLSRCSALRAPDLRSIRLAARITSSSHLARCGDRYPARIAAVSPSRLARFIALKLDNPQRRPELRVDAPSVYLLNDRAGLLGFQLWHFYLTALAEACERSLGWHDDALLKRFKSLVWPGAVMRMLRDTHLRPSSAPRVTNRATASLIQSLIIGIHGQSEHASTDYLQELRVEINTTCFVQATQDKVGSSCHAPDVPDDLPAASNNPKALVQNQKGPSVGANDASATMAENDVATLRVWLPACVVQLAAPQVMRPRSPHDAIDKEAPSARFVSRKRWW</sequence>
<organism evidence="2 3">
    <name type="scientific">Auricularia subglabra (strain TFB-10046 / SS5)</name>
    <name type="common">White-rot fungus</name>
    <name type="synonym">Auricularia delicata (strain TFB10046)</name>
    <dbReference type="NCBI Taxonomy" id="717982"/>
    <lineage>
        <taxon>Eukaryota</taxon>
        <taxon>Fungi</taxon>
        <taxon>Dikarya</taxon>
        <taxon>Basidiomycota</taxon>
        <taxon>Agaricomycotina</taxon>
        <taxon>Agaricomycetes</taxon>
        <taxon>Auriculariales</taxon>
        <taxon>Auriculariaceae</taxon>
        <taxon>Auricularia</taxon>
    </lineage>
</organism>
<evidence type="ECO:0000313" key="2">
    <source>
        <dbReference type="EMBL" id="EJD33705.1"/>
    </source>
</evidence>
<dbReference type="KEGG" id="adl:AURDEDRAFT_177214"/>
<evidence type="ECO:0000313" key="3">
    <source>
        <dbReference type="Proteomes" id="UP000006514"/>
    </source>
</evidence>
<dbReference type="OrthoDB" id="2959108at2759"/>
<dbReference type="Proteomes" id="UP000006514">
    <property type="component" value="Unassembled WGS sequence"/>
</dbReference>
<dbReference type="AlphaFoldDB" id="J0WMX1"/>
<accession>J0WMX1</accession>
<dbReference type="InterPro" id="IPR041177">
    <property type="entry name" value="GEN1_C"/>
</dbReference>